<evidence type="ECO:0000256" key="1">
    <source>
        <dbReference type="ARBA" id="ARBA00004141"/>
    </source>
</evidence>
<gene>
    <name evidence="9 10" type="primary">psaK</name>
    <name evidence="10" type="ORF">ENR47_09870</name>
</gene>
<dbReference type="InterPro" id="IPR017492">
    <property type="entry name" value="PSI_PsaK"/>
</dbReference>
<dbReference type="InterPro" id="IPR035982">
    <property type="entry name" value="PSI_centre_PsaK_sf"/>
</dbReference>
<comment type="subcellular location">
    <subcellularLocation>
        <location evidence="9">Cellular thylakoid membrane</location>
        <topology evidence="9">Multi-pass membrane protein</topology>
    </subcellularLocation>
    <subcellularLocation>
        <location evidence="1">Membrane</location>
        <topology evidence="1">Multi-pass membrane protein</topology>
    </subcellularLocation>
</comment>
<feature type="transmembrane region" description="Helical" evidence="9">
    <location>
        <begin position="20"/>
        <end position="40"/>
    </location>
</feature>
<dbReference type="SUPFAM" id="SSF81563">
    <property type="entry name" value="Photosystem I reaction center subunit X, PsaK"/>
    <property type="match status" value="1"/>
</dbReference>
<dbReference type="AlphaFoldDB" id="A0A832H2T2"/>
<dbReference type="GO" id="GO:0009522">
    <property type="term" value="C:photosystem I"/>
    <property type="evidence" value="ECO:0007669"/>
    <property type="project" value="UniProtKB-KW"/>
</dbReference>
<evidence type="ECO:0000256" key="5">
    <source>
        <dbReference type="ARBA" id="ARBA00022836"/>
    </source>
</evidence>
<evidence type="ECO:0000256" key="6">
    <source>
        <dbReference type="ARBA" id="ARBA00022989"/>
    </source>
</evidence>
<keyword evidence="8 9" id="KW-0472">Membrane</keyword>
<keyword evidence="3 9" id="KW-0602">Photosynthesis</keyword>
<dbReference type="HAMAP" id="MF_00474">
    <property type="entry name" value="PSI_PsaK"/>
    <property type="match status" value="1"/>
</dbReference>
<keyword evidence="4 9" id="KW-0812">Transmembrane</keyword>
<protein>
    <recommendedName>
        <fullName evidence="9">Photosystem I reaction center subunit PsaK</fullName>
    </recommendedName>
    <alternativeName>
        <fullName evidence="9">Photosystem I subunit X</fullName>
    </alternativeName>
</protein>
<dbReference type="EMBL" id="DSRD01000616">
    <property type="protein sequence ID" value="HGW94574.1"/>
    <property type="molecule type" value="Genomic_DNA"/>
</dbReference>
<evidence type="ECO:0000256" key="7">
    <source>
        <dbReference type="ARBA" id="ARBA00023078"/>
    </source>
</evidence>
<dbReference type="Pfam" id="PF01241">
    <property type="entry name" value="PSI_PSAK"/>
    <property type="match status" value="1"/>
</dbReference>
<dbReference type="NCBIfam" id="TIGR03049">
    <property type="entry name" value="PS_I_psaK"/>
    <property type="match status" value="1"/>
</dbReference>
<sequence>MYYASLLAAALPRASNWSLGVGITMLLCNLVAIAIGRFAIQRKGAGPKLPVELPDPFGGEFGVPELLATASFGHILGAGVILGLSNAGVL</sequence>
<accession>A0A832H2T2</accession>
<keyword evidence="7 9" id="KW-0793">Thylakoid</keyword>
<evidence type="ECO:0000256" key="4">
    <source>
        <dbReference type="ARBA" id="ARBA00022692"/>
    </source>
</evidence>
<dbReference type="InterPro" id="IPR000549">
    <property type="entry name" value="PSI_PsaG/PsaK"/>
</dbReference>
<dbReference type="Gene3D" id="1.20.860.20">
    <property type="entry name" value="Photosystem I PsaK, reaction centre"/>
    <property type="match status" value="1"/>
</dbReference>
<organism evidence="10">
    <name type="scientific">Oscillatoriales cyanobacterium SpSt-402</name>
    <dbReference type="NCBI Taxonomy" id="2282168"/>
    <lineage>
        <taxon>Bacteria</taxon>
        <taxon>Bacillati</taxon>
        <taxon>Cyanobacteriota</taxon>
        <taxon>Cyanophyceae</taxon>
        <taxon>Oscillatoriophycideae</taxon>
        <taxon>Oscillatoriales</taxon>
    </lineage>
</organism>
<evidence type="ECO:0000313" key="10">
    <source>
        <dbReference type="EMBL" id="HGW94574.1"/>
    </source>
</evidence>
<dbReference type="GO" id="GO:0015979">
    <property type="term" value="P:photosynthesis"/>
    <property type="evidence" value="ECO:0007669"/>
    <property type="project" value="UniProtKB-UniRule"/>
</dbReference>
<name>A0A832H2T2_9CYAN</name>
<keyword evidence="6 9" id="KW-1133">Transmembrane helix</keyword>
<evidence type="ECO:0000256" key="3">
    <source>
        <dbReference type="ARBA" id="ARBA00022531"/>
    </source>
</evidence>
<dbReference type="InterPro" id="IPR037101">
    <property type="entry name" value="PSI_PsaK_bact"/>
</dbReference>
<keyword evidence="5 9" id="KW-0603">Photosystem I</keyword>
<dbReference type="GO" id="GO:0031676">
    <property type="term" value="C:plasma membrane-derived thylakoid membrane"/>
    <property type="evidence" value="ECO:0007669"/>
    <property type="project" value="UniProtKB-SubCell"/>
</dbReference>
<comment type="similarity">
    <text evidence="2 9">Belongs to the PsaG/PsaK family.</text>
</comment>
<comment type="caution">
    <text evidence="9">Lacks conserved residue(s) required for the propagation of feature annotation.</text>
</comment>
<reference evidence="10" key="1">
    <citation type="journal article" date="2020" name="mSystems">
        <title>Genome- and Community-Level Interaction Insights into Carbon Utilization and Element Cycling Functions of Hydrothermarchaeota in Hydrothermal Sediment.</title>
        <authorList>
            <person name="Zhou Z."/>
            <person name="Liu Y."/>
            <person name="Xu W."/>
            <person name="Pan J."/>
            <person name="Luo Z.H."/>
            <person name="Li M."/>
        </authorList>
    </citation>
    <scope>NUCLEOTIDE SEQUENCE [LARGE SCALE GENOMIC DNA]</scope>
    <source>
        <strain evidence="10">SpSt-402</strain>
    </source>
</reference>
<proteinExistence type="inferred from homology"/>
<evidence type="ECO:0000256" key="9">
    <source>
        <dbReference type="HAMAP-Rule" id="MF_00474"/>
    </source>
</evidence>
<comment type="caution">
    <text evidence="10">The sequence shown here is derived from an EMBL/GenBank/DDBJ whole genome shotgun (WGS) entry which is preliminary data.</text>
</comment>
<evidence type="ECO:0000256" key="2">
    <source>
        <dbReference type="ARBA" id="ARBA00006458"/>
    </source>
</evidence>
<evidence type="ECO:0000256" key="8">
    <source>
        <dbReference type="ARBA" id="ARBA00023136"/>
    </source>
</evidence>